<protein>
    <submittedName>
        <fullName evidence="1">Uncharacterized protein</fullName>
    </submittedName>
</protein>
<accession>A0ACC2SMN9</accession>
<reference evidence="1" key="1">
    <citation type="submission" date="2022-04" db="EMBL/GenBank/DDBJ databases">
        <title>Genome of the entomopathogenic fungus Entomophthora muscae.</title>
        <authorList>
            <person name="Elya C."/>
            <person name="Lovett B.R."/>
            <person name="Lee E."/>
            <person name="Macias A.M."/>
            <person name="Hajek A.E."/>
            <person name="De Bivort B.L."/>
            <person name="Kasson M.T."/>
            <person name="De Fine Licht H.H."/>
            <person name="Stajich J.E."/>
        </authorList>
    </citation>
    <scope>NUCLEOTIDE SEQUENCE</scope>
    <source>
        <strain evidence="1">Berkeley</strain>
    </source>
</reference>
<dbReference type="Proteomes" id="UP001165960">
    <property type="component" value="Unassembled WGS sequence"/>
</dbReference>
<proteinExistence type="predicted"/>
<organism evidence="1 2">
    <name type="scientific">Entomophthora muscae</name>
    <dbReference type="NCBI Taxonomy" id="34485"/>
    <lineage>
        <taxon>Eukaryota</taxon>
        <taxon>Fungi</taxon>
        <taxon>Fungi incertae sedis</taxon>
        <taxon>Zoopagomycota</taxon>
        <taxon>Entomophthoromycotina</taxon>
        <taxon>Entomophthoromycetes</taxon>
        <taxon>Entomophthorales</taxon>
        <taxon>Entomophthoraceae</taxon>
        <taxon>Entomophthora</taxon>
    </lineage>
</organism>
<evidence type="ECO:0000313" key="1">
    <source>
        <dbReference type="EMBL" id="KAJ9063625.1"/>
    </source>
</evidence>
<evidence type="ECO:0000313" key="2">
    <source>
        <dbReference type="Proteomes" id="UP001165960"/>
    </source>
</evidence>
<comment type="caution">
    <text evidence="1">The sequence shown here is derived from an EMBL/GenBank/DDBJ whole genome shotgun (WGS) entry which is preliminary data.</text>
</comment>
<dbReference type="EMBL" id="QTSX02004805">
    <property type="protein sequence ID" value="KAJ9063625.1"/>
    <property type="molecule type" value="Genomic_DNA"/>
</dbReference>
<keyword evidence="2" id="KW-1185">Reference proteome</keyword>
<gene>
    <name evidence="1" type="ORF">DSO57_1038891</name>
</gene>
<name>A0ACC2SMN9_9FUNG</name>
<sequence>MVAKAVASHPQYSDMIKAAITAIKDRKGASRQAIVKYIEATHKIPAEKSKSHLKVALKRGIEKKSLVANGARYKLGSVTKAAPKKVTKKVVKKAAKKVVKKSPVAKKKAAATKAKPAAKKAAVKKAPAAKKAAAKKPAVKKASAKKPAAKKAAPKKASKSKA</sequence>